<dbReference type="Gene3D" id="3.40.50.300">
    <property type="entry name" value="P-loop containing nucleotide triphosphate hydrolases"/>
    <property type="match status" value="1"/>
</dbReference>
<dbReference type="PANTHER" id="PTHR10039">
    <property type="entry name" value="AMELOGENIN"/>
    <property type="match status" value="1"/>
</dbReference>
<gene>
    <name evidence="3" type="ORF">NP233_g5041</name>
</gene>
<dbReference type="Pfam" id="PF24883">
    <property type="entry name" value="NPHP3_N"/>
    <property type="match status" value="1"/>
</dbReference>
<dbReference type="EMBL" id="JANIEX010000287">
    <property type="protein sequence ID" value="KAJ3569459.1"/>
    <property type="molecule type" value="Genomic_DNA"/>
</dbReference>
<keyword evidence="4" id="KW-1185">Reference proteome</keyword>
<evidence type="ECO:0000313" key="3">
    <source>
        <dbReference type="EMBL" id="KAJ3569459.1"/>
    </source>
</evidence>
<sequence>MLEKPPGELTNFRIFGGTFVEASGNRTGLDRLFNRSIPSAAYDSFVADSKASCMEGTRMQYIENITSWATSVSQAHPQRLLWLYGPAGVGKSAVAKSCATETARIGHLGASFFFSRDNGVVNPADFFTTLACQIAIHVPEYKRAVSAKVEADPTLLDKGLETQFQELIITPFLELHNQRILLVQRTIFVDGLDECDGNLAQSKIVDLIIKSVVTYGKSIPLLWAFFTRPERHIDDVFSRYVEPPIVWSIDLQVSSDDSSDIRLYFRNSLYLWPPVDDTYLPSTPPAWPSEEELEILVEMVAGLFRSATAVSRYIMYPYAPSPQRQLRNVLEFHLRLRESSAQPSTSPMNVTSDIDAFYTLIMGCIPPQHLLLARQILLVVRTTDSESEIPIRIPAIILDISLSDLRNSLSKLSLVLGLRRDRESQGSDDRRAWPGSETISINDLSFMEFLWDRERSKEYCIQDTHNFGILAARGMSLMKEMHQINGLSRGAAF</sequence>
<name>A0AAD5YUZ1_9AGAR</name>
<evidence type="ECO:0000256" key="1">
    <source>
        <dbReference type="ARBA" id="ARBA00022737"/>
    </source>
</evidence>
<dbReference type="SUPFAM" id="SSF52540">
    <property type="entry name" value="P-loop containing nucleoside triphosphate hydrolases"/>
    <property type="match status" value="1"/>
</dbReference>
<dbReference type="InterPro" id="IPR027417">
    <property type="entry name" value="P-loop_NTPase"/>
</dbReference>
<proteinExistence type="predicted"/>
<protein>
    <recommendedName>
        <fullName evidence="2">Nephrocystin 3-like N-terminal domain-containing protein</fullName>
    </recommendedName>
</protein>
<evidence type="ECO:0000259" key="2">
    <source>
        <dbReference type="Pfam" id="PF24883"/>
    </source>
</evidence>
<accession>A0AAD5YUZ1</accession>
<organism evidence="3 4">
    <name type="scientific">Leucocoprinus birnbaumii</name>
    <dbReference type="NCBI Taxonomy" id="56174"/>
    <lineage>
        <taxon>Eukaryota</taxon>
        <taxon>Fungi</taxon>
        <taxon>Dikarya</taxon>
        <taxon>Basidiomycota</taxon>
        <taxon>Agaricomycotina</taxon>
        <taxon>Agaricomycetes</taxon>
        <taxon>Agaricomycetidae</taxon>
        <taxon>Agaricales</taxon>
        <taxon>Agaricineae</taxon>
        <taxon>Agaricaceae</taxon>
        <taxon>Leucocoprinus</taxon>
    </lineage>
</organism>
<dbReference type="Proteomes" id="UP001213000">
    <property type="component" value="Unassembled WGS sequence"/>
</dbReference>
<dbReference type="AlphaFoldDB" id="A0AAD5YUZ1"/>
<dbReference type="InterPro" id="IPR056884">
    <property type="entry name" value="NPHP3-like_N"/>
</dbReference>
<comment type="caution">
    <text evidence="3">The sequence shown here is derived from an EMBL/GenBank/DDBJ whole genome shotgun (WGS) entry which is preliminary data.</text>
</comment>
<feature type="domain" description="Nephrocystin 3-like N-terminal" evidence="2">
    <location>
        <begin position="65"/>
        <end position="213"/>
    </location>
</feature>
<evidence type="ECO:0000313" key="4">
    <source>
        <dbReference type="Proteomes" id="UP001213000"/>
    </source>
</evidence>
<keyword evidence="1" id="KW-0677">Repeat</keyword>
<reference evidence="3" key="1">
    <citation type="submission" date="2022-07" db="EMBL/GenBank/DDBJ databases">
        <title>Genome Sequence of Leucocoprinus birnbaumii.</title>
        <authorList>
            <person name="Buettner E."/>
        </authorList>
    </citation>
    <scope>NUCLEOTIDE SEQUENCE</scope>
    <source>
        <strain evidence="3">VT141</strain>
    </source>
</reference>